<dbReference type="GO" id="GO:0006099">
    <property type="term" value="P:tricarboxylic acid cycle"/>
    <property type="evidence" value="ECO:0007669"/>
    <property type="project" value="InterPro"/>
</dbReference>
<dbReference type="GO" id="GO:0015977">
    <property type="term" value="P:carbon fixation"/>
    <property type="evidence" value="ECO:0007669"/>
    <property type="project" value="UniProtKB-UniRule"/>
</dbReference>
<dbReference type="PANTHER" id="PTHR30523:SF46">
    <property type="entry name" value="PHOSPHOENOLPYRUVATE CARBOXYLASE"/>
    <property type="match status" value="1"/>
</dbReference>
<dbReference type="GO" id="GO:0008964">
    <property type="term" value="F:phosphoenolpyruvate carboxylase activity"/>
    <property type="evidence" value="ECO:0007669"/>
    <property type="project" value="UniProtKB-UniRule"/>
</dbReference>
<dbReference type="PRINTS" id="PR00150">
    <property type="entry name" value="PEPCARBXLASE"/>
</dbReference>
<evidence type="ECO:0000256" key="11">
    <source>
        <dbReference type="PROSITE-ProRule" id="PRU10111"/>
    </source>
</evidence>
<sequence>MTDYQPVLSTVEKLSLLSDKELRQHVRFLGHILGEVIDERAGREVFETVERLRQGFITLRKDDNAALRTELLSFLNTLDATTLKEVIRAFSLYFSLLNTAEEAFNYHNRMIQLRNGGELWNGSYLDTLTQLKQEGVSLKQLQQLLDEMVYMPVFTAHPTESKRRTLMEILRRIFLLDEKLTNDPLTPFDEERTRKEIKKQVQLLWSTDEVRAIKPTVRDEIKNGLYYFNVSLFDAVPRTYRNIENAIRRVYSDEIAAGTEFTVPGLVKFGSWIGGDRDGNPFVTAETTEMAIQLQKRTVIRRYLDDVTKLSYVLTQSASLSTISDAFADSLEQSEQQYAGAFRAKPDRFLHEPYRRKLYMMRHRLEDNLRLIQQYFRPDLAPTALGVAYANEDELLQDLHLIYDSLVEHGDAELAGSELNDLIRLVETFGFYLYHLDIRQESTRHSEALADVLKVTGLCDDYHKLDETERQQLLTELLSREALPEMPDIDGQNQEVLAVFKLMTRLHRDVSARAFGSYVISMTHQASHILEVLMLGRFAGLCGYDEHEQTFCHIRVSPLFETIEDLSHIEPVMSALLNNPQYCRLLDASGNLQEVMLGYSDSCKDGGILASGWNLYQAQKKVSGLAQKHNVKCRMFHGRGGTIGRGGGPTHDAILSQPMGTVQGQIKFTEQGEVLSFKYGNIETAAYELGMGVSGLMKASRSVISETEQVEPDFLTVMQAITQTGEASYRKLTEDTAGFLDYFYEVCPVTEIGMMNIGSRPSHRKAGDRSKSSVRAIGWVFSWAQSRHTLPAWYGIGTALENWHQHDPEKIAFLRKMVQQWPFFRALLSNTQMSLSKADMSIASRYAALCEDAFQGQQVFELIAAEYDKTVEQVLFVVEADKLMAETPELRMSLRRREPYLDPINYIQIMLLQRYRDSAVDEQEREQWSDPLLRTISAISAGMRNTG</sequence>
<dbReference type="InterPro" id="IPR018129">
    <property type="entry name" value="PEP_COase_Lys_AS"/>
</dbReference>
<dbReference type="GO" id="GO:0006107">
    <property type="term" value="P:oxaloacetate metabolic process"/>
    <property type="evidence" value="ECO:0007669"/>
    <property type="project" value="UniProtKB-UniRule"/>
</dbReference>
<evidence type="ECO:0000256" key="1">
    <source>
        <dbReference type="ARBA" id="ARBA00001946"/>
    </source>
</evidence>
<evidence type="ECO:0000313" key="14">
    <source>
        <dbReference type="Proteomes" id="UP000029999"/>
    </source>
</evidence>
<comment type="function">
    <text evidence="2 10">Forms oxaloacetate, a four-carbon dicarboxylic acid source for the tricarboxylic acid cycle.</text>
</comment>
<proteinExistence type="inferred from homology"/>
<evidence type="ECO:0000256" key="5">
    <source>
        <dbReference type="ARBA" id="ARBA00022419"/>
    </source>
</evidence>
<evidence type="ECO:0000256" key="7">
    <source>
        <dbReference type="ARBA" id="ARBA00023239"/>
    </source>
</evidence>
<dbReference type="InterPro" id="IPR022805">
    <property type="entry name" value="PEP_COase_bac/pln-type"/>
</dbReference>
<comment type="similarity">
    <text evidence="3 10">Belongs to the PEPCase type 1 family.</text>
</comment>
<accession>A0A0A0BFP6</accession>
<dbReference type="GO" id="GO:0005829">
    <property type="term" value="C:cytosol"/>
    <property type="evidence" value="ECO:0007669"/>
    <property type="project" value="TreeGrafter"/>
</dbReference>
<evidence type="ECO:0000313" key="13">
    <source>
        <dbReference type="EMBL" id="KGM07353.1"/>
    </source>
</evidence>
<dbReference type="InterPro" id="IPR021135">
    <property type="entry name" value="PEP_COase"/>
</dbReference>
<evidence type="ECO:0000256" key="12">
    <source>
        <dbReference type="PROSITE-ProRule" id="PRU10112"/>
    </source>
</evidence>
<evidence type="ECO:0000256" key="4">
    <source>
        <dbReference type="ARBA" id="ARBA00012305"/>
    </source>
</evidence>
<dbReference type="SUPFAM" id="SSF51621">
    <property type="entry name" value="Phosphoenolpyruvate/pyruvate domain"/>
    <property type="match status" value="1"/>
</dbReference>
<dbReference type="AlphaFoldDB" id="A0A0A0BFP6"/>
<dbReference type="Gene3D" id="1.20.1440.90">
    <property type="entry name" value="Phosphoenolpyruvate/pyruvate domain"/>
    <property type="match status" value="1"/>
</dbReference>
<dbReference type="RefSeq" id="WP_052093959.1">
    <property type="nucleotide sequence ID" value="NZ_JRQD01000002.1"/>
</dbReference>
<evidence type="ECO:0000256" key="8">
    <source>
        <dbReference type="ARBA" id="ARBA00023300"/>
    </source>
</evidence>
<dbReference type="STRING" id="392484.LP43_0963"/>
<evidence type="ECO:0000256" key="6">
    <source>
        <dbReference type="ARBA" id="ARBA00022842"/>
    </source>
</evidence>
<dbReference type="InterPro" id="IPR015813">
    <property type="entry name" value="Pyrv/PenolPyrv_kinase-like_dom"/>
</dbReference>
<dbReference type="GO" id="GO:0000287">
    <property type="term" value="F:magnesium ion binding"/>
    <property type="evidence" value="ECO:0007669"/>
    <property type="project" value="UniProtKB-UniRule"/>
</dbReference>
<dbReference type="InterPro" id="IPR033129">
    <property type="entry name" value="PEPCASE_His_AS"/>
</dbReference>
<comment type="subunit">
    <text evidence="10">Homotetramer.</text>
</comment>
<keyword evidence="7 10" id="KW-0456">Lyase</keyword>
<comment type="cofactor">
    <cofactor evidence="1 10">
        <name>Mg(2+)</name>
        <dbReference type="ChEBI" id="CHEBI:18420"/>
    </cofactor>
</comment>
<dbReference type="HAMAP" id="MF_00595">
    <property type="entry name" value="PEPcase_type1"/>
    <property type="match status" value="1"/>
</dbReference>
<protein>
    <recommendedName>
        <fullName evidence="5 10">Phosphoenolpyruvate carboxylase</fullName>
        <shortName evidence="10">PEPC</shortName>
        <shortName evidence="10">PEPCase</shortName>
        <ecNumber evidence="4 10">4.1.1.31</ecNumber>
    </recommendedName>
</protein>
<dbReference type="EMBL" id="JRQD01000002">
    <property type="protein sequence ID" value="KGM07353.1"/>
    <property type="molecule type" value="Genomic_DNA"/>
</dbReference>
<reference evidence="13 14" key="1">
    <citation type="submission" date="2014-09" db="EMBL/GenBank/DDBJ databases">
        <authorList>
            <person name="Grob C."/>
            <person name="Taubert M."/>
            <person name="Howat A.M."/>
            <person name="Burns O.J."/>
            <person name="Dixon J.L."/>
            <person name="Chen Y."/>
            <person name="Murrell J.C."/>
        </authorList>
    </citation>
    <scope>NUCLEOTIDE SEQUENCE [LARGE SCALE GENOMIC DNA]</scope>
    <source>
        <strain evidence="13">L4</strain>
    </source>
</reference>
<dbReference type="PROSITE" id="PS00781">
    <property type="entry name" value="PEPCASE_1"/>
    <property type="match status" value="1"/>
</dbReference>
<evidence type="ECO:0000256" key="9">
    <source>
        <dbReference type="ARBA" id="ARBA00048995"/>
    </source>
</evidence>
<keyword evidence="13" id="KW-0670">Pyruvate</keyword>
<evidence type="ECO:0000256" key="3">
    <source>
        <dbReference type="ARBA" id="ARBA00008346"/>
    </source>
</evidence>
<dbReference type="Proteomes" id="UP000029999">
    <property type="component" value="Unassembled WGS sequence"/>
</dbReference>
<dbReference type="PANTHER" id="PTHR30523">
    <property type="entry name" value="PHOSPHOENOLPYRUVATE CARBOXYLASE"/>
    <property type="match status" value="1"/>
</dbReference>
<dbReference type="Pfam" id="PF00311">
    <property type="entry name" value="PEPcase"/>
    <property type="match status" value="1"/>
</dbReference>
<comment type="caution">
    <text evidence="13">The sequence shown here is derived from an EMBL/GenBank/DDBJ whole genome shotgun (WGS) entry which is preliminary data.</text>
</comment>
<feature type="active site" evidence="10 12">
    <location>
        <position position="604"/>
    </location>
</feature>
<dbReference type="EC" id="4.1.1.31" evidence="4 10"/>
<feature type="active site" evidence="10 11">
    <location>
        <position position="157"/>
    </location>
</feature>
<keyword evidence="8 10" id="KW-0120">Carbon dioxide fixation</keyword>
<name>A0A0A0BFP6_9GAMM</name>
<gene>
    <name evidence="10" type="primary">ppc</name>
    <name evidence="13" type="ORF">LP43_0963</name>
</gene>
<evidence type="ECO:0000256" key="10">
    <source>
        <dbReference type="HAMAP-Rule" id="MF_00595"/>
    </source>
</evidence>
<dbReference type="PROSITE" id="PS00393">
    <property type="entry name" value="PEPCASE_2"/>
    <property type="match status" value="1"/>
</dbReference>
<dbReference type="NCBIfam" id="NF000584">
    <property type="entry name" value="PRK00009.1"/>
    <property type="match status" value="1"/>
</dbReference>
<evidence type="ECO:0000256" key="2">
    <source>
        <dbReference type="ARBA" id="ARBA00003670"/>
    </source>
</evidence>
<organism evidence="13 14">
    <name type="scientific">Methylophaga thiooxydans</name>
    <dbReference type="NCBI Taxonomy" id="392484"/>
    <lineage>
        <taxon>Bacteria</taxon>
        <taxon>Pseudomonadati</taxon>
        <taxon>Pseudomonadota</taxon>
        <taxon>Gammaproteobacteria</taxon>
        <taxon>Thiotrichales</taxon>
        <taxon>Piscirickettsiaceae</taxon>
        <taxon>Methylophaga</taxon>
    </lineage>
</organism>
<keyword evidence="6 10" id="KW-0460">Magnesium</keyword>
<comment type="catalytic activity">
    <reaction evidence="9 10">
        <text>oxaloacetate + phosphate = phosphoenolpyruvate + hydrogencarbonate</text>
        <dbReference type="Rhea" id="RHEA:28370"/>
        <dbReference type="ChEBI" id="CHEBI:16452"/>
        <dbReference type="ChEBI" id="CHEBI:17544"/>
        <dbReference type="ChEBI" id="CHEBI:43474"/>
        <dbReference type="ChEBI" id="CHEBI:58702"/>
        <dbReference type="EC" id="4.1.1.31"/>
    </reaction>
</comment>